<reference evidence="2" key="1">
    <citation type="submission" date="2025-08" db="UniProtKB">
        <authorList>
            <consortium name="RefSeq"/>
        </authorList>
    </citation>
    <scope>IDENTIFICATION</scope>
    <source>
        <tissue evidence="2">Whole body</tissue>
    </source>
</reference>
<dbReference type="Proteomes" id="UP000504618">
    <property type="component" value="Unplaced"/>
</dbReference>
<evidence type="ECO:0000313" key="1">
    <source>
        <dbReference type="Proteomes" id="UP000504618"/>
    </source>
</evidence>
<dbReference type="AlphaFoldDB" id="A0A6J1QR47"/>
<name>A0A6J1QR47_9HYME</name>
<evidence type="ECO:0000313" key="2">
    <source>
        <dbReference type="RefSeq" id="XP_024883025.1"/>
    </source>
</evidence>
<organism evidence="1 2">
    <name type="scientific">Temnothorax curvispinosus</name>
    <dbReference type="NCBI Taxonomy" id="300111"/>
    <lineage>
        <taxon>Eukaryota</taxon>
        <taxon>Metazoa</taxon>
        <taxon>Ecdysozoa</taxon>
        <taxon>Arthropoda</taxon>
        <taxon>Hexapoda</taxon>
        <taxon>Insecta</taxon>
        <taxon>Pterygota</taxon>
        <taxon>Neoptera</taxon>
        <taxon>Endopterygota</taxon>
        <taxon>Hymenoptera</taxon>
        <taxon>Apocrita</taxon>
        <taxon>Aculeata</taxon>
        <taxon>Formicoidea</taxon>
        <taxon>Formicidae</taxon>
        <taxon>Myrmicinae</taxon>
        <taxon>Temnothorax</taxon>
    </lineage>
</organism>
<dbReference type="GeneID" id="112461850"/>
<keyword evidence="1" id="KW-1185">Reference proteome</keyword>
<dbReference type="RefSeq" id="XP_024883025.1">
    <property type="nucleotide sequence ID" value="XM_025027257.1"/>
</dbReference>
<sequence>MFAPTFVDLQGFVVGMKFVVKEVAVLRNGAVLAHYIFTCPMPWNLLTKSDKSCASWLIRNHHGLRWEDGNVSYSKVKRLITSAVLGSNGGNSGSRRMNYCVPIPDVETPTCENNISLDRRAVRILSRRYALTATEYKFLEIGINVGPPSYVEIAIGDPRRGKELLLSLETWKALYEQRQNIQNFFRNDFKDIHSFINVGPLTVRVCTVNNIKLIRLESANVCLRMTESTLHRMFDLDRCIDARFNHLIRILATVDAKFAQFSDIASTAKDPKEASNVIYASDAFNTNQIIDCELAALVFST</sequence>
<dbReference type="OrthoDB" id="7612378at2759"/>
<proteinExistence type="predicted"/>
<gene>
    <name evidence="2" type="primary">LOC112461850</name>
</gene>
<protein>
    <submittedName>
        <fullName evidence="2">Uncharacterized protein LOC112461850</fullName>
    </submittedName>
</protein>
<accession>A0A6J1QR47</accession>